<protein>
    <recommendedName>
        <fullName evidence="3">BTB domain-containing protein</fullName>
    </recommendedName>
</protein>
<evidence type="ECO:0000313" key="2">
    <source>
        <dbReference type="EMBL" id="KAG5166324.1"/>
    </source>
</evidence>
<reference evidence="2" key="1">
    <citation type="submission" date="2021-02" db="EMBL/GenBank/DDBJ databases">
        <title>Psilocybe cubensis genome.</title>
        <authorList>
            <person name="Mckernan K.J."/>
            <person name="Crawford S."/>
            <person name="Trippe A."/>
            <person name="Kane L.T."/>
            <person name="Mclaughlin S."/>
        </authorList>
    </citation>
    <scope>NUCLEOTIDE SEQUENCE [LARGE SCALE GENOMIC DNA]</scope>
    <source>
        <strain evidence="2">MGC-MH-2018</strain>
    </source>
</reference>
<sequence>MSSDGAESRPTTHANFDHNNTNGSGDRVTFISSDRVLFNLHRKNLDVTAGVFPGPEFVFASAPPAQESTAIPLQEPACVLEILFQFVYPDRRAKLTESLEFAVLAQVAETAEKYQIYSAIDACEQEFERRWLPQYALPILTHALKHGIIKLIDASALCLCITPISEVLNQGLPLQYAARWSKYHEDCRNLLFKDAEAELGTLYLSMELDNTHRSCVVAALDWMYDTSRKIRSLNDIEHYTYKPDRYRHDEFSPRCSIDLDMSGEQSCYVLEQALVSVKRRIVEIKEISFWDCYIKPIPAPKPMPQ</sequence>
<name>A0A8H8CIT8_PSICU</name>
<dbReference type="AlphaFoldDB" id="A0A8H8CIT8"/>
<evidence type="ECO:0000256" key="1">
    <source>
        <dbReference type="SAM" id="MobiDB-lite"/>
    </source>
</evidence>
<comment type="caution">
    <text evidence="2">The sequence shown here is derived from an EMBL/GenBank/DDBJ whole genome shotgun (WGS) entry which is preliminary data.</text>
</comment>
<organism evidence="2">
    <name type="scientific">Psilocybe cubensis</name>
    <name type="common">Psychedelic mushroom</name>
    <name type="synonym">Stropharia cubensis</name>
    <dbReference type="NCBI Taxonomy" id="181762"/>
    <lineage>
        <taxon>Eukaryota</taxon>
        <taxon>Fungi</taxon>
        <taxon>Dikarya</taxon>
        <taxon>Basidiomycota</taxon>
        <taxon>Agaricomycotina</taxon>
        <taxon>Agaricomycetes</taxon>
        <taxon>Agaricomycetidae</taxon>
        <taxon>Agaricales</taxon>
        <taxon>Agaricineae</taxon>
        <taxon>Strophariaceae</taxon>
        <taxon>Psilocybe</taxon>
    </lineage>
</organism>
<proteinExistence type="predicted"/>
<feature type="region of interest" description="Disordered" evidence="1">
    <location>
        <begin position="1"/>
        <end position="24"/>
    </location>
</feature>
<accession>A0A8H8CIT8</accession>
<dbReference type="InterPro" id="IPR011333">
    <property type="entry name" value="SKP1/BTB/POZ_sf"/>
</dbReference>
<dbReference type="Gene3D" id="3.30.710.10">
    <property type="entry name" value="Potassium Channel Kv1.1, Chain A"/>
    <property type="match status" value="1"/>
</dbReference>
<dbReference type="EMBL" id="JAFIQS010000008">
    <property type="protein sequence ID" value="KAG5166324.1"/>
    <property type="molecule type" value="Genomic_DNA"/>
</dbReference>
<gene>
    <name evidence="2" type="ORF">JR316_008408</name>
</gene>
<dbReference type="OrthoDB" id="3184970at2759"/>
<evidence type="ECO:0008006" key="3">
    <source>
        <dbReference type="Google" id="ProtNLM"/>
    </source>
</evidence>